<evidence type="ECO:0000256" key="1">
    <source>
        <dbReference type="ARBA" id="ARBA00022729"/>
    </source>
</evidence>
<dbReference type="OrthoDB" id="868906at2"/>
<protein>
    <submittedName>
        <fullName evidence="2">VCBS repeat-containing protein</fullName>
    </submittedName>
</protein>
<accession>A0A4S4BSU1</accession>
<dbReference type="Gene3D" id="2.130.10.130">
    <property type="entry name" value="Integrin alpha, N-terminal"/>
    <property type="match status" value="6"/>
</dbReference>
<sequence length="931" mass="101271">MNGKEGMTGGIAWMGQGIIRDRGFEALSQGTFGNAGHNLYVSKKGVLQRIHLFDVNGDGYIDLPFANSHDDGVRVPAYVYVDPLGGGKRIEIPSDGAFAGAVADLNGDGYDDLVIGNQYDGASNYVYAQVYYGSPEGYGTKRMLRLWAPSVRSVAIGDFNGDGRKDIAFVSFDKLRIFYQDVQGFRTRGYVDLELDHTLDSLASMDLDGDGFDDLVIRTGNSRLVIYWGGPEGIRADNRTWIDSDLTGEEPLDAGIDSAASGAGAGALVVCNVPKGPKLKALSLGGIPHLFAGRADRASFIPILPNRSAGTPFAIGCEGVTSACVGDLRGQGREDLILSARRADEEGIERSWIYWQTDDAGYSEEHRTAFVTRSAADVIAADLDGDGRAELVVCQDKTERLYTFESLIFKANPDGRLEEPTRLRTHCAIAAFVARTMDEPRPQLIFLNHLTNRVQGDVPVFIYLGGPDGFSPERRLELPGWAATEVRICDFDDDGCPDIFMANSNENAMHLDNGSFVYYNGPEGFSVDRRVELPTRYAMNGVCADLNRDGYLDLIVVGHNNDELLIFYGSENGFADEPVRIRLIVDGVVYRQPRFMTLADLNNDGWLDLVIPDCGATDDLLILWGGPDGFDIERRSLLPEGSGISSRAADLTGNGWLDLIIGGYKGPDIGDPYGTSVFIYWGGPEGYSNDRRTELPAHFAADLAVADFNNDGILDLFVSCYHGTRTRDIDSYIYWGEPGGGFSVEKRTQFPGHSAAGVLAADFDEDGYVDLAMANHKTFGNHPGESFVWHNGPEGFSRSRVTRLPTAGPHGITHSDIGNVMDRGPEEYYESRAIELPMGSGLTGISWTADLAPKTWVKAQIRTAASKESLLGAAWQGPDGTADSWYGNGAESSAPLAGPWIQYKLALGALNSGGTPRVSEIRLIYDQIEER</sequence>
<dbReference type="Pfam" id="PF13517">
    <property type="entry name" value="FG-GAP_3"/>
    <property type="match status" value="3"/>
</dbReference>
<proteinExistence type="predicted"/>
<comment type="caution">
    <text evidence="2">The sequence shown here is derived from an EMBL/GenBank/DDBJ whole genome shotgun (WGS) entry which is preliminary data.</text>
</comment>
<dbReference type="PANTHER" id="PTHR46580:SF4">
    <property type="entry name" value="ATP_GTP-BINDING PROTEIN"/>
    <property type="match status" value="1"/>
</dbReference>
<dbReference type="AlphaFoldDB" id="A0A4S4BSU1"/>
<dbReference type="EMBL" id="SSOB01000020">
    <property type="protein sequence ID" value="THF77321.1"/>
    <property type="molecule type" value="Genomic_DNA"/>
</dbReference>
<evidence type="ECO:0000313" key="2">
    <source>
        <dbReference type="EMBL" id="THF77321.1"/>
    </source>
</evidence>
<organism evidence="2 3">
    <name type="scientific">Cohnella fermenti</name>
    <dbReference type="NCBI Taxonomy" id="2565925"/>
    <lineage>
        <taxon>Bacteria</taxon>
        <taxon>Bacillati</taxon>
        <taxon>Bacillota</taxon>
        <taxon>Bacilli</taxon>
        <taxon>Bacillales</taxon>
        <taxon>Paenibacillaceae</taxon>
        <taxon>Cohnella</taxon>
    </lineage>
</organism>
<gene>
    <name evidence="2" type="ORF">E6C55_16795</name>
</gene>
<name>A0A4S4BSU1_9BACL</name>
<dbReference type="InterPro" id="IPR028994">
    <property type="entry name" value="Integrin_alpha_N"/>
</dbReference>
<evidence type="ECO:0000313" key="3">
    <source>
        <dbReference type="Proteomes" id="UP000310636"/>
    </source>
</evidence>
<keyword evidence="3" id="KW-1185">Reference proteome</keyword>
<reference evidence="2 3" key="1">
    <citation type="submission" date="2019-04" db="EMBL/GenBank/DDBJ databases">
        <title>Cohnella sp. nov. isolated from preserved vegetables.</title>
        <authorList>
            <person name="Lin S.-Y."/>
            <person name="Hung M.-H."/>
            <person name="Young C.-C."/>
        </authorList>
    </citation>
    <scope>NUCLEOTIDE SEQUENCE [LARGE SCALE GENOMIC DNA]</scope>
    <source>
        <strain evidence="2 3">CC-MHH1044</strain>
    </source>
</reference>
<dbReference type="Proteomes" id="UP000310636">
    <property type="component" value="Unassembled WGS sequence"/>
</dbReference>
<keyword evidence="1" id="KW-0732">Signal</keyword>
<dbReference type="SUPFAM" id="SSF69318">
    <property type="entry name" value="Integrin alpha N-terminal domain"/>
    <property type="match status" value="2"/>
</dbReference>
<dbReference type="PANTHER" id="PTHR46580">
    <property type="entry name" value="SENSOR KINASE-RELATED"/>
    <property type="match status" value="1"/>
</dbReference>
<dbReference type="InterPro" id="IPR013517">
    <property type="entry name" value="FG-GAP"/>
</dbReference>